<feature type="transmembrane region" description="Helical" evidence="1">
    <location>
        <begin position="12"/>
        <end position="31"/>
    </location>
</feature>
<dbReference type="AlphaFoldDB" id="D4H642"/>
<keyword evidence="4" id="KW-1185">Reference proteome</keyword>
<evidence type="ECO:0000313" key="4">
    <source>
        <dbReference type="Proteomes" id="UP000002012"/>
    </source>
</evidence>
<dbReference type="eggNOG" id="ENOG502Z7TY">
    <property type="taxonomic scope" value="Bacteria"/>
</dbReference>
<feature type="transmembrane region" description="Helical" evidence="1">
    <location>
        <begin position="51"/>
        <end position="75"/>
    </location>
</feature>
<dbReference type="Pfam" id="PF14358">
    <property type="entry name" value="DUF4405"/>
    <property type="match status" value="1"/>
</dbReference>
<dbReference type="PaxDb" id="522772-Dacet_0909"/>
<accession>D4H642</accession>
<keyword evidence="1" id="KW-1133">Transmembrane helix</keyword>
<dbReference type="InterPro" id="IPR025517">
    <property type="entry name" value="DUF4405"/>
</dbReference>
<keyword evidence="1" id="KW-0472">Membrane</keyword>
<gene>
    <name evidence="3" type="ordered locus">Dacet_0909</name>
</gene>
<dbReference type="EMBL" id="CP001968">
    <property type="protein sequence ID" value="ADD67688.1"/>
    <property type="molecule type" value="Genomic_DNA"/>
</dbReference>
<evidence type="ECO:0000256" key="1">
    <source>
        <dbReference type="SAM" id="Phobius"/>
    </source>
</evidence>
<dbReference type="STRING" id="522772.Dacet_0909"/>
<feature type="domain" description="Flavinylation-associated cytochrome" evidence="2">
    <location>
        <begin position="10"/>
        <end position="75"/>
    </location>
</feature>
<dbReference type="OrthoDB" id="9793491at2"/>
<feature type="transmembrane region" description="Helical" evidence="1">
    <location>
        <begin position="96"/>
        <end position="118"/>
    </location>
</feature>
<dbReference type="KEGG" id="dap:Dacet_0909"/>
<sequence length="294" mass="32920" precursor="true">MSRSILRKAVSMTALFSFIYLTFSGVVMYITPPGRIAYWADWSIFGMDKTMYNQTHTTMSMLFIAVMVLHIWLNWKPLFSYMKNRAGKVVVFTRETVFGLLLSVVFIVGTLTLTPPFGTVVNSLDSVKEGYEESLGNPPYPHAELTTLSAFIKRMKFDENQAVEVLQNAKIRFTMEQNLKTVAEYNNTDPAHIYEILKPTRKEGAEDEPIQMYDGVQNGVDMSKYESMTGSGMGKKNVADVAESLGLTLEEAIERLNHYDIKAEGADTLKDVGASAGVMPMDIYIIIDSGVKPE</sequence>
<dbReference type="Proteomes" id="UP000002012">
    <property type="component" value="Chromosome"/>
</dbReference>
<organism evidence="3 4">
    <name type="scientific">Denitrovibrio acetiphilus (strain DSM 12809 / NBRC 114555 / N2460)</name>
    <dbReference type="NCBI Taxonomy" id="522772"/>
    <lineage>
        <taxon>Bacteria</taxon>
        <taxon>Pseudomonadati</taxon>
        <taxon>Deferribacterota</taxon>
        <taxon>Deferribacteres</taxon>
        <taxon>Deferribacterales</taxon>
        <taxon>Geovibrionaceae</taxon>
        <taxon>Denitrovibrio</taxon>
    </lineage>
</organism>
<dbReference type="RefSeq" id="WP_013010219.1">
    <property type="nucleotide sequence ID" value="NC_013943.1"/>
</dbReference>
<keyword evidence="1" id="KW-0812">Transmembrane</keyword>
<dbReference type="InParanoid" id="D4H642"/>
<evidence type="ECO:0000313" key="3">
    <source>
        <dbReference type="EMBL" id="ADD67688.1"/>
    </source>
</evidence>
<protein>
    <recommendedName>
        <fullName evidence="2">Flavinylation-associated cytochrome domain-containing protein</fullName>
    </recommendedName>
</protein>
<proteinExistence type="predicted"/>
<reference evidence="3 4" key="1">
    <citation type="journal article" date="2010" name="Stand. Genomic Sci.">
        <title>Complete genome sequence of Denitrovibrio acetiphilus type strain (N2460).</title>
        <authorList>
            <person name="Kiss H."/>
            <person name="Lang E."/>
            <person name="Lapidus A."/>
            <person name="Copeland A."/>
            <person name="Nolan M."/>
            <person name="Glavina Del Rio T."/>
            <person name="Chen F."/>
            <person name="Lucas S."/>
            <person name="Tice H."/>
            <person name="Cheng J.F."/>
            <person name="Han C."/>
            <person name="Goodwin L."/>
            <person name="Pitluck S."/>
            <person name="Liolios K."/>
            <person name="Pati A."/>
            <person name="Ivanova N."/>
            <person name="Mavromatis K."/>
            <person name="Chen A."/>
            <person name="Palaniappan K."/>
            <person name="Land M."/>
            <person name="Hauser L."/>
            <person name="Chang Y.J."/>
            <person name="Jeffries C.D."/>
            <person name="Detter J.C."/>
            <person name="Brettin T."/>
            <person name="Spring S."/>
            <person name="Rohde M."/>
            <person name="Goker M."/>
            <person name="Woyke T."/>
            <person name="Bristow J."/>
            <person name="Eisen J.A."/>
            <person name="Markowitz V."/>
            <person name="Hugenholtz P."/>
            <person name="Kyrpides N.C."/>
            <person name="Klenk H.P."/>
        </authorList>
    </citation>
    <scope>NUCLEOTIDE SEQUENCE [LARGE SCALE GENOMIC DNA]</scope>
    <source>
        <strain evidence="4">DSM 12809 / NBRC 114555 / N2460</strain>
    </source>
</reference>
<name>D4H642_DENA2</name>
<evidence type="ECO:0000259" key="2">
    <source>
        <dbReference type="Pfam" id="PF14358"/>
    </source>
</evidence>
<dbReference type="HOGENOM" id="CLU_089995_0_0_0"/>